<feature type="domain" description="Quercetin 2,3-dioxygenase C-terminal cupin" evidence="1">
    <location>
        <begin position="160"/>
        <end position="225"/>
    </location>
</feature>
<dbReference type="EMBL" id="FONY01000004">
    <property type="protein sequence ID" value="SFE64997.1"/>
    <property type="molecule type" value="Genomic_DNA"/>
</dbReference>
<dbReference type="Pfam" id="PF17954">
    <property type="entry name" value="Pirin_C_2"/>
    <property type="match status" value="1"/>
</dbReference>
<protein>
    <recommendedName>
        <fullName evidence="1">Quercetin 2,3-dioxygenase C-terminal cupin domain-containing protein</fullName>
    </recommendedName>
</protein>
<proteinExistence type="predicted"/>
<name>A0A1I2C9I8_9BACT</name>
<keyword evidence="3" id="KW-1185">Reference proteome</keyword>
<dbReference type="Proteomes" id="UP000199513">
    <property type="component" value="Unassembled WGS sequence"/>
</dbReference>
<accession>A0A1I2C9I8</accession>
<dbReference type="AlphaFoldDB" id="A0A1I2C9I8"/>
<dbReference type="STRING" id="1003.SAMN04488541_1004159"/>
<dbReference type="InterPro" id="IPR041602">
    <property type="entry name" value="Quercetinase_C"/>
</dbReference>
<dbReference type="InterPro" id="IPR011051">
    <property type="entry name" value="RmlC_Cupin_sf"/>
</dbReference>
<evidence type="ECO:0000313" key="2">
    <source>
        <dbReference type="EMBL" id="SFE64997.1"/>
    </source>
</evidence>
<evidence type="ECO:0000259" key="1">
    <source>
        <dbReference type="Pfam" id="PF17954"/>
    </source>
</evidence>
<reference evidence="2 3" key="1">
    <citation type="submission" date="2016-10" db="EMBL/GenBank/DDBJ databases">
        <authorList>
            <person name="de Groot N.N."/>
        </authorList>
    </citation>
    <scope>NUCLEOTIDE SEQUENCE [LARGE SCALE GENOMIC DNA]</scope>
    <source>
        <strain>GEY</strain>
        <strain evidence="3">DSM 9560</strain>
    </source>
</reference>
<dbReference type="SUPFAM" id="SSF51182">
    <property type="entry name" value="RmlC-like cupins"/>
    <property type="match status" value="1"/>
</dbReference>
<dbReference type="Gene3D" id="2.60.120.10">
    <property type="entry name" value="Jelly Rolls"/>
    <property type="match status" value="1"/>
</dbReference>
<organism evidence="2 3">
    <name type="scientific">Thermoflexibacter ruber</name>
    <dbReference type="NCBI Taxonomy" id="1003"/>
    <lineage>
        <taxon>Bacteria</taxon>
        <taxon>Pseudomonadati</taxon>
        <taxon>Bacteroidota</taxon>
        <taxon>Cytophagia</taxon>
        <taxon>Cytophagales</taxon>
        <taxon>Thermoflexibacteraceae</taxon>
        <taxon>Thermoflexibacter</taxon>
    </lineage>
</organism>
<sequence>MIKMQQTKGLIYLAEKRSGLQTTTLKSLQTLPASNTEINRSADLHGIHRFSDNLLLGGQSYFPAVKQAACLVLLPLTGAMEVYHQGKSELIGIGEIAFLKIENEGKIQIENPYLDEAINFLEIWISIPPRYSWQSFLNIFDIEKQANQLIALPNSTLPFQLWIGKFDGRKEEILSLKKEQKLFAFVIHGAFEFQNRLLEGRDAVCLWDCEGVEFEALANESILLLIAC</sequence>
<evidence type="ECO:0000313" key="3">
    <source>
        <dbReference type="Proteomes" id="UP000199513"/>
    </source>
</evidence>
<dbReference type="InterPro" id="IPR014710">
    <property type="entry name" value="RmlC-like_jellyroll"/>
</dbReference>
<gene>
    <name evidence="2" type="ORF">SAMN04488541_1004159</name>
</gene>